<keyword evidence="2" id="KW-1185">Reference proteome</keyword>
<keyword evidence="1" id="KW-0812">Transmembrane</keyword>
<gene>
    <name evidence="3" type="primary">LOC118767412</name>
</gene>
<dbReference type="RefSeq" id="XP_036367865.1">
    <property type="nucleotide sequence ID" value="XM_036511972.1"/>
</dbReference>
<feature type="transmembrane region" description="Helical" evidence="1">
    <location>
        <begin position="93"/>
        <end position="112"/>
    </location>
</feature>
<evidence type="ECO:0000313" key="3">
    <source>
        <dbReference type="RefSeq" id="XP_036367865.1"/>
    </source>
</evidence>
<proteinExistence type="predicted"/>
<dbReference type="AlphaFoldDB" id="A0A7E6FKF3"/>
<reference evidence="3" key="1">
    <citation type="submission" date="2025-08" db="UniProtKB">
        <authorList>
            <consortium name="RefSeq"/>
        </authorList>
    </citation>
    <scope>IDENTIFICATION</scope>
</reference>
<name>A0A7E6FKF3_9MOLL</name>
<sequence length="157" mass="17141">MASTVAVAVVSLSLAAVLMHFLSVAIPYWDKIGNLKFGLWQVCYEECEMREAVDQSFQIFQCLEVVGLITGLATCIISILSTCKNVIFPHEQVLIPCLSMISAAAILIGIIIYCVEEFTLHICFIFSLSSAAFFFFYAGYTISPPASSSSSSIDLQS</sequence>
<dbReference type="Proteomes" id="UP000515154">
    <property type="component" value="Linkage group LG21"/>
</dbReference>
<feature type="transmembrane region" description="Helical" evidence="1">
    <location>
        <begin position="118"/>
        <end position="140"/>
    </location>
</feature>
<dbReference type="Gene3D" id="1.20.140.150">
    <property type="match status" value="1"/>
</dbReference>
<evidence type="ECO:0000256" key="1">
    <source>
        <dbReference type="SAM" id="Phobius"/>
    </source>
</evidence>
<keyword evidence="1" id="KW-1133">Transmembrane helix</keyword>
<feature type="transmembrane region" description="Helical" evidence="1">
    <location>
        <begin position="58"/>
        <end position="81"/>
    </location>
</feature>
<dbReference type="KEGG" id="osn:118767412"/>
<protein>
    <submittedName>
        <fullName evidence="3">Uncharacterized protein LOC118767412</fullName>
    </submittedName>
</protein>
<keyword evidence="1" id="KW-0472">Membrane</keyword>
<evidence type="ECO:0000313" key="2">
    <source>
        <dbReference type="Proteomes" id="UP000515154"/>
    </source>
</evidence>
<organism evidence="2 3">
    <name type="scientific">Octopus sinensis</name>
    <name type="common">East Asian common octopus</name>
    <dbReference type="NCBI Taxonomy" id="2607531"/>
    <lineage>
        <taxon>Eukaryota</taxon>
        <taxon>Metazoa</taxon>
        <taxon>Spiralia</taxon>
        <taxon>Lophotrochozoa</taxon>
        <taxon>Mollusca</taxon>
        <taxon>Cephalopoda</taxon>
        <taxon>Coleoidea</taxon>
        <taxon>Octopodiformes</taxon>
        <taxon>Octopoda</taxon>
        <taxon>Incirrata</taxon>
        <taxon>Octopodidae</taxon>
        <taxon>Octopus</taxon>
    </lineage>
</organism>
<accession>A0A7E6FKF3</accession>